<keyword evidence="2" id="KW-0274">FAD</keyword>
<reference evidence="5 6" key="1">
    <citation type="submission" date="2022-12" db="EMBL/GenBank/DDBJ databases">
        <title>Chromosome-level genome assembly of true bugs.</title>
        <authorList>
            <person name="Ma L."/>
            <person name="Li H."/>
        </authorList>
    </citation>
    <scope>NUCLEOTIDE SEQUENCE [LARGE SCALE GENOMIC DNA]</scope>
    <source>
        <strain evidence="5">Lab_2022b</strain>
    </source>
</reference>
<sequence>MTSEVPRFYASLIKSDIDWDFTTRRERGLFNGLIKRKNRWPRGKVMGGTSTMGTMQYVRGDRRDYDNWAAEGNIGWSWYDVLPYFKKSEDMRNILVINQFTSYIHHGEGGPLTLSRFTYEPSFTQLILDAAKELNYLKNIDYNGIHMTGFSSPNYGTIRGGERLNTARAFLSPVKSRKNLFVIKHAFVSRVLICPSTKRAYGVEYFYKNEKVPRTVKASREVILSAGTVGSTKILLLSGVGPKAEVEDKGIVSIQNLAVGRNLIDHVQFPGLPVTVDIDVDDKRTPLDILDQTYEYLTRRTGPLAAIGLWAIRGYISIDDDEHPDILLHFLRGKAGRINRTNDILQFYKNIGIEEDLFLQIKEMNYDKNMILPIPTILTPGSRGSIKLKSRNPHDMPLINSSYLSEPCDLEYMLLGIRFVKRFLETNAMAKVNATLRFIQYPGCCNIPDDTEEYWVCALSHIAGTAHNQIGTNKMGPCSDPRAVVDPMLRVIGIKGLRVADSSIIPSPISGSTLAIAIMIGEKAADMIKEQWIPGFVPSHTVPPYPLYTQPWLQTTSKPFKPA</sequence>
<organism evidence="5 6">
    <name type="scientific">Rhynocoris fuscipes</name>
    <dbReference type="NCBI Taxonomy" id="488301"/>
    <lineage>
        <taxon>Eukaryota</taxon>
        <taxon>Metazoa</taxon>
        <taxon>Ecdysozoa</taxon>
        <taxon>Arthropoda</taxon>
        <taxon>Hexapoda</taxon>
        <taxon>Insecta</taxon>
        <taxon>Pterygota</taxon>
        <taxon>Neoptera</taxon>
        <taxon>Paraneoptera</taxon>
        <taxon>Hemiptera</taxon>
        <taxon>Heteroptera</taxon>
        <taxon>Panheteroptera</taxon>
        <taxon>Cimicomorpha</taxon>
        <taxon>Reduviidae</taxon>
        <taxon>Harpactorinae</taxon>
        <taxon>Harpactorini</taxon>
        <taxon>Rhynocoris</taxon>
    </lineage>
</organism>
<evidence type="ECO:0000313" key="6">
    <source>
        <dbReference type="Proteomes" id="UP001461498"/>
    </source>
</evidence>
<name>A0AAW1DSX2_9HEMI</name>
<dbReference type="PANTHER" id="PTHR11552:SF217">
    <property type="entry name" value="GLUCOSE DEHYDROGENASE [FAD, QUINONE]"/>
    <property type="match status" value="1"/>
</dbReference>
<dbReference type="InterPro" id="IPR012132">
    <property type="entry name" value="GMC_OxRdtase"/>
</dbReference>
<feature type="domain" description="Glucose-methanol-choline oxidoreductase N-terminal" evidence="3">
    <location>
        <begin position="37"/>
        <end position="267"/>
    </location>
</feature>
<evidence type="ECO:0000259" key="4">
    <source>
        <dbReference type="Pfam" id="PF05199"/>
    </source>
</evidence>
<dbReference type="Gene3D" id="3.30.560.10">
    <property type="entry name" value="Glucose Oxidase, domain 3"/>
    <property type="match status" value="1"/>
</dbReference>
<dbReference type="Pfam" id="PF00732">
    <property type="entry name" value="GMC_oxred_N"/>
    <property type="match status" value="1"/>
</dbReference>
<keyword evidence="6" id="KW-1185">Reference proteome</keyword>
<dbReference type="GO" id="GO:0016614">
    <property type="term" value="F:oxidoreductase activity, acting on CH-OH group of donors"/>
    <property type="evidence" value="ECO:0007669"/>
    <property type="project" value="InterPro"/>
</dbReference>
<feature type="binding site" evidence="2">
    <location>
        <position position="188"/>
    </location>
    <ligand>
        <name>FAD</name>
        <dbReference type="ChEBI" id="CHEBI:57692"/>
    </ligand>
</feature>
<feature type="binding site" evidence="2">
    <location>
        <position position="45"/>
    </location>
    <ligand>
        <name>FAD</name>
        <dbReference type="ChEBI" id="CHEBI:57692"/>
    </ligand>
</feature>
<dbReference type="AlphaFoldDB" id="A0AAW1DSX2"/>
<dbReference type="InterPro" id="IPR036188">
    <property type="entry name" value="FAD/NAD-bd_sf"/>
</dbReference>
<dbReference type="SUPFAM" id="SSF51905">
    <property type="entry name" value="FAD/NAD(P)-binding domain"/>
    <property type="match status" value="1"/>
</dbReference>
<dbReference type="Pfam" id="PF05199">
    <property type="entry name" value="GMC_oxred_C"/>
    <property type="match status" value="1"/>
</dbReference>
<dbReference type="EMBL" id="JAPXFL010000001">
    <property type="protein sequence ID" value="KAK9511950.1"/>
    <property type="molecule type" value="Genomic_DNA"/>
</dbReference>
<dbReference type="PIRSF" id="PIRSF000137">
    <property type="entry name" value="Alcohol_oxidase"/>
    <property type="match status" value="1"/>
</dbReference>
<dbReference type="Gene3D" id="3.50.50.60">
    <property type="entry name" value="FAD/NAD(P)-binding domain"/>
    <property type="match status" value="1"/>
</dbReference>
<dbReference type="InterPro" id="IPR000172">
    <property type="entry name" value="GMC_OxRdtase_N"/>
</dbReference>
<comment type="similarity">
    <text evidence="1">Belongs to the GMC oxidoreductase family.</text>
</comment>
<keyword evidence="2" id="KW-0285">Flavoprotein</keyword>
<proteinExistence type="inferred from homology"/>
<accession>A0AAW1DSX2</accession>
<gene>
    <name evidence="5" type="ORF">O3M35_000507</name>
</gene>
<feature type="domain" description="Glucose-methanol-choline oxidoreductase C-terminal" evidence="4">
    <location>
        <begin position="380"/>
        <end position="521"/>
    </location>
</feature>
<dbReference type="SUPFAM" id="SSF54373">
    <property type="entry name" value="FAD-linked reductases, C-terminal domain"/>
    <property type="match status" value="1"/>
</dbReference>
<evidence type="ECO:0008006" key="7">
    <source>
        <dbReference type="Google" id="ProtNLM"/>
    </source>
</evidence>
<comment type="caution">
    <text evidence="5">The sequence shown here is derived from an EMBL/GenBank/DDBJ whole genome shotgun (WGS) entry which is preliminary data.</text>
</comment>
<protein>
    <recommendedName>
        <fullName evidence="7">Glucose dehydrogenase [FAD, quinone]-like</fullName>
    </recommendedName>
</protein>
<comment type="cofactor">
    <cofactor evidence="2">
        <name>FAD</name>
        <dbReference type="ChEBI" id="CHEBI:57692"/>
    </cofactor>
</comment>
<evidence type="ECO:0000259" key="3">
    <source>
        <dbReference type="Pfam" id="PF00732"/>
    </source>
</evidence>
<feature type="binding site" evidence="2">
    <location>
        <position position="49"/>
    </location>
    <ligand>
        <name>FAD</name>
        <dbReference type="ChEBI" id="CHEBI:57692"/>
    </ligand>
</feature>
<dbReference type="InterPro" id="IPR007867">
    <property type="entry name" value="GMC_OxRtase_C"/>
</dbReference>
<evidence type="ECO:0000313" key="5">
    <source>
        <dbReference type="EMBL" id="KAK9511950.1"/>
    </source>
</evidence>
<dbReference type="GO" id="GO:0050660">
    <property type="term" value="F:flavin adenine dinucleotide binding"/>
    <property type="evidence" value="ECO:0007669"/>
    <property type="project" value="InterPro"/>
</dbReference>
<dbReference type="PANTHER" id="PTHR11552">
    <property type="entry name" value="GLUCOSE-METHANOL-CHOLINE GMC OXIDOREDUCTASE"/>
    <property type="match status" value="1"/>
</dbReference>
<evidence type="ECO:0000256" key="1">
    <source>
        <dbReference type="ARBA" id="ARBA00010790"/>
    </source>
</evidence>
<evidence type="ECO:0000256" key="2">
    <source>
        <dbReference type="PIRSR" id="PIRSR000137-2"/>
    </source>
</evidence>
<dbReference type="Proteomes" id="UP001461498">
    <property type="component" value="Unassembled WGS sequence"/>
</dbReference>